<organism evidence="2 3">
    <name type="scientific">Paenibacillus medicaginis</name>
    <dbReference type="NCBI Taxonomy" id="1470560"/>
    <lineage>
        <taxon>Bacteria</taxon>
        <taxon>Bacillati</taxon>
        <taxon>Bacillota</taxon>
        <taxon>Bacilli</taxon>
        <taxon>Bacillales</taxon>
        <taxon>Paenibacillaceae</taxon>
        <taxon>Paenibacillus</taxon>
    </lineage>
</organism>
<comment type="caution">
    <text evidence="2">The sequence shown here is derived from an EMBL/GenBank/DDBJ whole genome shotgun (WGS) entry which is preliminary data.</text>
</comment>
<proteinExistence type="predicted"/>
<dbReference type="Pfam" id="PF18998">
    <property type="entry name" value="Flg_new_2"/>
    <property type="match status" value="1"/>
</dbReference>
<dbReference type="InterPro" id="IPR015943">
    <property type="entry name" value="WD40/YVTN_repeat-like_dom_sf"/>
</dbReference>
<dbReference type="EMBL" id="JBHIRY010000040">
    <property type="protein sequence ID" value="MFB5763608.1"/>
    <property type="molecule type" value="Genomic_DNA"/>
</dbReference>
<dbReference type="CDD" id="cd14256">
    <property type="entry name" value="Dockerin_I"/>
    <property type="match status" value="1"/>
</dbReference>
<dbReference type="InterPro" id="IPR016134">
    <property type="entry name" value="Dockerin_dom"/>
</dbReference>
<protein>
    <submittedName>
        <fullName evidence="2">Dockerin type I domain-containing protein</fullName>
    </submittedName>
</protein>
<dbReference type="PROSITE" id="PS00018">
    <property type="entry name" value="EF_HAND_1"/>
    <property type="match status" value="1"/>
</dbReference>
<dbReference type="SUPFAM" id="SSF110296">
    <property type="entry name" value="Oligoxyloglucan reducing end-specific cellobiohydrolase"/>
    <property type="match status" value="1"/>
</dbReference>
<dbReference type="InterPro" id="IPR002105">
    <property type="entry name" value="Dockerin_1_rpt"/>
</dbReference>
<keyword evidence="3" id="KW-1185">Reference proteome</keyword>
<sequence length="491" mass="52687">MLRKAGRFTLYLALILIVLNSFLSPKIEVQADNSTASPQYKYKLLKGGLGTAMKLYYNDGTFYYKSQLFGRNLAHQSADLKTWTKIIGSDTFGSSTTFNLHSLSFIGGRVYATGYTQTDDMLNYTNSSFLGYMNSTSNNSSSWTQSSFPTGSLLLGPIATDGSHYVIGIGNSNVIYQQSSSSNGIEEKVWTSSSNITNGSRFENAVYDGVNNRFILADDTGNVVYSTDGGNVWRKLALDSASAISDLVQVGGTTYISGVNGVWKLKGTTVTRLLPSGSNYRAVAVDEKNNVYSLRMDGTVFMSSDDGATWSTIVVADSENTSTYFGAMAYGNGKLLVGGNNGLYQVVVSTPEVKVSYMSGGHGTISVDSEMVEVGGFPVAVPNVAPDSGYRFTGWSSDGGVTQLSSEKLRATVVTEATTYTAYYRQIVKGDINGKDGVSPADALLLKKYLRGEDIGFEFGPAELEAADVNSDGVVNEADVQAILAMFTGKR</sequence>
<name>A0ABV5C7W2_9BACL</name>
<dbReference type="Gene3D" id="2.130.10.10">
    <property type="entry name" value="YVTN repeat-like/Quinoprotein amine dehydrogenase"/>
    <property type="match status" value="1"/>
</dbReference>
<dbReference type="PROSITE" id="PS51766">
    <property type="entry name" value="DOCKERIN"/>
    <property type="match status" value="1"/>
</dbReference>
<evidence type="ECO:0000313" key="3">
    <source>
        <dbReference type="Proteomes" id="UP001580430"/>
    </source>
</evidence>
<evidence type="ECO:0000259" key="1">
    <source>
        <dbReference type="PROSITE" id="PS51766"/>
    </source>
</evidence>
<dbReference type="InterPro" id="IPR018247">
    <property type="entry name" value="EF_Hand_1_Ca_BS"/>
</dbReference>
<dbReference type="Proteomes" id="UP001580430">
    <property type="component" value="Unassembled WGS sequence"/>
</dbReference>
<reference evidence="2 3" key="1">
    <citation type="submission" date="2024-09" db="EMBL/GenBank/DDBJ databases">
        <title>Paenibacillus zeirhizospherea sp. nov., isolated from surface of the maize (Zea mays) roots in a horticulture field, Hungary.</title>
        <authorList>
            <person name="Marton D."/>
            <person name="Farkas M."/>
            <person name="Bedics A."/>
            <person name="Toth E."/>
            <person name="Tancsics A."/>
            <person name="Boka K."/>
            <person name="Marati G."/>
            <person name="Kriszt B."/>
            <person name="Cserhati M."/>
        </authorList>
    </citation>
    <scope>NUCLEOTIDE SEQUENCE [LARGE SCALE GENOMIC DNA]</scope>
    <source>
        <strain evidence="2 3">JCM 18446</strain>
    </source>
</reference>
<dbReference type="SUPFAM" id="SSF63446">
    <property type="entry name" value="Type I dockerin domain"/>
    <property type="match status" value="1"/>
</dbReference>
<dbReference type="Gene3D" id="1.10.1330.10">
    <property type="entry name" value="Dockerin domain"/>
    <property type="match status" value="1"/>
</dbReference>
<feature type="domain" description="Dockerin" evidence="1">
    <location>
        <begin position="425"/>
        <end position="491"/>
    </location>
</feature>
<dbReference type="CDD" id="cd15482">
    <property type="entry name" value="Sialidase_non-viral"/>
    <property type="match status" value="1"/>
</dbReference>
<gene>
    <name evidence="2" type="ORF">ACE5LO_24835</name>
</gene>
<dbReference type="RefSeq" id="WP_375522617.1">
    <property type="nucleotide sequence ID" value="NZ_JBHIRY010000040.1"/>
</dbReference>
<accession>A0ABV5C7W2</accession>
<dbReference type="InterPro" id="IPR036439">
    <property type="entry name" value="Dockerin_dom_sf"/>
</dbReference>
<dbReference type="InterPro" id="IPR044060">
    <property type="entry name" value="Bacterial_rp_domain"/>
</dbReference>
<evidence type="ECO:0000313" key="2">
    <source>
        <dbReference type="EMBL" id="MFB5763608.1"/>
    </source>
</evidence>
<dbReference type="Pfam" id="PF00404">
    <property type="entry name" value="Dockerin_1"/>
    <property type="match status" value="1"/>
</dbReference>